<dbReference type="EMBL" id="CP048654">
    <property type="protein sequence ID" value="QOW42234.1"/>
    <property type="molecule type" value="Genomic_DNA"/>
</dbReference>
<evidence type="ECO:0000313" key="4">
    <source>
        <dbReference type="Proteomes" id="UP000593812"/>
    </source>
</evidence>
<organism evidence="1 3">
    <name type="scientific">Acinetobacter indicus</name>
    <dbReference type="NCBI Taxonomy" id="756892"/>
    <lineage>
        <taxon>Bacteria</taxon>
        <taxon>Pseudomonadati</taxon>
        <taxon>Pseudomonadota</taxon>
        <taxon>Gammaproteobacteria</taxon>
        <taxon>Moraxellales</taxon>
        <taxon>Moraxellaceae</taxon>
        <taxon>Acinetobacter</taxon>
    </lineage>
</organism>
<dbReference type="RefSeq" id="WP_104470664.1">
    <property type="nucleotide sequence ID" value="NZ_CP041295.1"/>
</dbReference>
<reference evidence="2 4" key="2">
    <citation type="submission" date="2020-02" db="EMBL/GenBank/DDBJ databases">
        <title>Tigecycline-resistant Acinetobacter species from pigs and migratory birds.</title>
        <authorList>
            <person name="Chen C."/>
            <person name="Sun J."/>
            <person name="Liao X.-P."/>
            <person name="Liu Y.-H."/>
        </authorList>
    </citation>
    <scope>NUCLEOTIDE SEQUENCE [LARGE SCALE GENOMIC DNA]</scope>
    <source>
        <strain evidence="2 4">C15_T</strain>
    </source>
</reference>
<sequence>MAFDLVQYFSDQVKIQKPQLLQQYDADSRNAYIQELNALTLGKLIRLWREDDNKLYQEIKTLDPLYIQEVSRHLTTSVHNQSELPKPELEHSISEILSLQLTELKQLDETGNFGSNGLKELLQGQIEHLSGQADDWVWSTNELTELKGSKPLPQEELSLDDTMKEFNQMLHQQADHAPVESTVAAEPTVPGWAKVLEPVVAIAILWILYCAASQMFA</sequence>
<evidence type="ECO:0000313" key="2">
    <source>
        <dbReference type="EMBL" id="QOW42234.1"/>
    </source>
</evidence>
<dbReference type="Proteomes" id="UP000503440">
    <property type="component" value="Chromosome"/>
</dbReference>
<dbReference type="AlphaFoldDB" id="A0A6C0Y4J1"/>
<accession>A0A6C0Y4J1</accession>
<dbReference type="Proteomes" id="UP000593812">
    <property type="component" value="Chromosome"/>
</dbReference>
<reference evidence="1 3" key="1">
    <citation type="submission" date="2019-09" db="EMBL/GenBank/DDBJ databases">
        <title>Non-baumannii Acinetobacter spp. carrying blaNDM-1 isolated in China.</title>
        <authorList>
            <person name="Cui C."/>
            <person name="Chen C."/>
            <person name="Sun J."/>
            <person name="Liu Y."/>
        </authorList>
    </citation>
    <scope>NUCLEOTIDE SEQUENCE [LARGE SCALE GENOMIC DNA]</scope>
    <source>
        <strain evidence="1 3">B18</strain>
    </source>
</reference>
<dbReference type="EMBL" id="CP044455">
    <property type="protein sequence ID" value="QIC71039.1"/>
    <property type="molecule type" value="Genomic_DNA"/>
</dbReference>
<protein>
    <submittedName>
        <fullName evidence="1">Uncharacterized protein</fullName>
    </submittedName>
</protein>
<evidence type="ECO:0000313" key="3">
    <source>
        <dbReference type="Proteomes" id="UP000503440"/>
    </source>
</evidence>
<evidence type="ECO:0000313" key="1">
    <source>
        <dbReference type="EMBL" id="QIC71039.1"/>
    </source>
</evidence>
<gene>
    <name evidence="1" type="ORF">FSC09_11785</name>
    <name evidence="2" type="ORF">G0027_04825</name>
</gene>
<proteinExistence type="predicted"/>
<name>A0A6C0Y4J1_9GAMM</name>